<sequence length="335" mass="35500">MAQVVMVTGVSRDAGARCARKLAADPAIDTVIGIDVVPPRAELGRVRFVRADIRNPVVAKVIAGADVDTVVHTGVVATPGSAGGRSSMKEINVIGTMQLLAACQKAPGVRKLVVKSSTTVYGAGPRDPALFTEEMAPRAIHQTGLSKDAVEVEGYVRGFARRRPDVCVSTLRMANWIGPQTDSPMTRYFGLPVIPTVLGYDARLQFLHEDDGVAAVHHATVHDLPGTFNLAGDGILVLSQAIRRLGRPVVRLPSFTASGTAAAVRRARLADFSPDQITFLTYGRAVDTTRMRTEFGFEPAYTTASAFDDFRASLGTGAMTAAARLMTAGLGALRG</sequence>
<protein>
    <submittedName>
        <fullName evidence="2">UDP-glucose 4-epimerase</fullName>
    </submittedName>
</protein>
<comment type="caution">
    <text evidence="2">The sequence shown here is derived from an EMBL/GenBank/DDBJ whole genome shotgun (WGS) entry which is preliminary data.</text>
</comment>
<reference evidence="2 3" key="1">
    <citation type="submission" date="2019-06" db="EMBL/GenBank/DDBJ databases">
        <title>Sequencing the genomes of 1000 actinobacteria strains.</title>
        <authorList>
            <person name="Klenk H.-P."/>
        </authorList>
    </citation>
    <scope>NUCLEOTIDE SEQUENCE [LARGE SCALE GENOMIC DNA]</scope>
    <source>
        <strain evidence="2 3">DSM 24683</strain>
    </source>
</reference>
<dbReference type="Pfam" id="PF01370">
    <property type="entry name" value="Epimerase"/>
    <property type="match status" value="1"/>
</dbReference>
<evidence type="ECO:0000313" key="3">
    <source>
        <dbReference type="Proteomes" id="UP000318380"/>
    </source>
</evidence>
<name>A0A561BLR9_9ACTN</name>
<dbReference type="PANTHER" id="PTHR43245">
    <property type="entry name" value="BIFUNCTIONAL POLYMYXIN RESISTANCE PROTEIN ARNA"/>
    <property type="match status" value="1"/>
</dbReference>
<dbReference type="PANTHER" id="PTHR43245:SF52">
    <property type="entry name" value="NAD-DEPENDENT EPIMERASE_DEHYDRATASE"/>
    <property type="match status" value="1"/>
</dbReference>
<dbReference type="EMBL" id="VIVK01000001">
    <property type="protein sequence ID" value="TWD79777.1"/>
    <property type="molecule type" value="Genomic_DNA"/>
</dbReference>
<evidence type="ECO:0000313" key="2">
    <source>
        <dbReference type="EMBL" id="TWD79777.1"/>
    </source>
</evidence>
<dbReference type="InterPro" id="IPR036291">
    <property type="entry name" value="NAD(P)-bd_dom_sf"/>
</dbReference>
<dbReference type="InterPro" id="IPR001509">
    <property type="entry name" value="Epimerase_deHydtase"/>
</dbReference>
<accession>A0A561BLR9</accession>
<dbReference type="InterPro" id="IPR050177">
    <property type="entry name" value="Lipid_A_modif_metabolic_enz"/>
</dbReference>
<evidence type="ECO:0000259" key="1">
    <source>
        <dbReference type="Pfam" id="PF01370"/>
    </source>
</evidence>
<dbReference type="Gene3D" id="3.40.50.720">
    <property type="entry name" value="NAD(P)-binding Rossmann-like Domain"/>
    <property type="match status" value="1"/>
</dbReference>
<proteinExistence type="predicted"/>
<keyword evidence="3" id="KW-1185">Reference proteome</keyword>
<dbReference type="Proteomes" id="UP000318380">
    <property type="component" value="Unassembled WGS sequence"/>
</dbReference>
<dbReference type="SUPFAM" id="SSF51735">
    <property type="entry name" value="NAD(P)-binding Rossmann-fold domains"/>
    <property type="match status" value="1"/>
</dbReference>
<organism evidence="2 3">
    <name type="scientific">Kribbella amoyensis</name>
    <dbReference type="NCBI Taxonomy" id="996641"/>
    <lineage>
        <taxon>Bacteria</taxon>
        <taxon>Bacillati</taxon>
        <taxon>Actinomycetota</taxon>
        <taxon>Actinomycetes</taxon>
        <taxon>Propionibacteriales</taxon>
        <taxon>Kribbellaceae</taxon>
        <taxon>Kribbella</taxon>
    </lineage>
</organism>
<dbReference type="AlphaFoldDB" id="A0A561BLR9"/>
<gene>
    <name evidence="2" type="ORF">FB561_0843</name>
</gene>
<feature type="domain" description="NAD-dependent epimerase/dehydratase" evidence="1">
    <location>
        <begin position="5"/>
        <end position="230"/>
    </location>
</feature>